<dbReference type="InParanoid" id="F9X297"/>
<dbReference type="OrthoDB" id="5339076at2759"/>
<evidence type="ECO:0000313" key="2">
    <source>
        <dbReference type="EMBL" id="EGP89887.1"/>
    </source>
</evidence>
<dbReference type="eggNOG" id="ENOG502SG4F">
    <property type="taxonomic scope" value="Eukaryota"/>
</dbReference>
<feature type="compositionally biased region" description="Polar residues" evidence="1">
    <location>
        <begin position="535"/>
        <end position="547"/>
    </location>
</feature>
<feature type="compositionally biased region" description="Basic and acidic residues" evidence="1">
    <location>
        <begin position="481"/>
        <end position="493"/>
    </location>
</feature>
<feature type="compositionally biased region" description="Acidic residues" evidence="1">
    <location>
        <begin position="689"/>
        <end position="699"/>
    </location>
</feature>
<dbReference type="GeneID" id="13403529"/>
<dbReference type="InterPro" id="IPR018822">
    <property type="entry name" value="UPF0646"/>
</dbReference>
<feature type="compositionally biased region" description="Polar residues" evidence="1">
    <location>
        <begin position="180"/>
        <end position="189"/>
    </location>
</feature>
<feature type="compositionally biased region" description="Acidic residues" evidence="1">
    <location>
        <begin position="763"/>
        <end position="779"/>
    </location>
</feature>
<feature type="compositionally biased region" description="Basic and acidic residues" evidence="1">
    <location>
        <begin position="700"/>
        <end position="710"/>
    </location>
</feature>
<feature type="compositionally biased region" description="Polar residues" evidence="1">
    <location>
        <begin position="784"/>
        <end position="794"/>
    </location>
</feature>
<feature type="compositionally biased region" description="Acidic residues" evidence="1">
    <location>
        <begin position="611"/>
        <end position="624"/>
    </location>
</feature>
<feature type="compositionally biased region" description="Basic and acidic residues" evidence="1">
    <location>
        <begin position="242"/>
        <end position="254"/>
    </location>
</feature>
<dbReference type="RefSeq" id="XP_003854911.1">
    <property type="nucleotide sequence ID" value="XM_003854863.1"/>
</dbReference>
<feature type="region of interest" description="Disordered" evidence="1">
    <location>
        <begin position="139"/>
        <end position="163"/>
    </location>
</feature>
<dbReference type="KEGG" id="ztr:MYCGRDRAFT_108024"/>
<dbReference type="HOGENOM" id="CLU_349171_0_0_1"/>
<keyword evidence="3" id="KW-1185">Reference proteome</keyword>
<organism evidence="2 3">
    <name type="scientific">Zymoseptoria tritici (strain CBS 115943 / IPO323)</name>
    <name type="common">Speckled leaf blotch fungus</name>
    <name type="synonym">Septoria tritici</name>
    <dbReference type="NCBI Taxonomy" id="336722"/>
    <lineage>
        <taxon>Eukaryota</taxon>
        <taxon>Fungi</taxon>
        <taxon>Dikarya</taxon>
        <taxon>Ascomycota</taxon>
        <taxon>Pezizomycotina</taxon>
        <taxon>Dothideomycetes</taxon>
        <taxon>Dothideomycetidae</taxon>
        <taxon>Mycosphaerellales</taxon>
        <taxon>Mycosphaerellaceae</taxon>
        <taxon>Zymoseptoria</taxon>
    </lineage>
</organism>
<evidence type="ECO:0000313" key="3">
    <source>
        <dbReference type="Proteomes" id="UP000008062"/>
    </source>
</evidence>
<feature type="region of interest" description="Disordered" evidence="1">
    <location>
        <begin position="179"/>
        <end position="201"/>
    </location>
</feature>
<protein>
    <submittedName>
        <fullName evidence="2">Uncharacterized protein</fullName>
    </submittedName>
</protein>
<proteinExistence type="predicted"/>
<feature type="region of interest" description="Disordered" evidence="1">
    <location>
        <begin position="462"/>
        <end position="821"/>
    </location>
</feature>
<feature type="compositionally biased region" description="Low complexity" evidence="1">
    <location>
        <begin position="643"/>
        <end position="657"/>
    </location>
</feature>
<feature type="compositionally biased region" description="Polar residues" evidence="1">
    <location>
        <begin position="659"/>
        <end position="669"/>
    </location>
</feature>
<sequence>MATSTAFAPLPVPVLDDSMELTSSPGVSHADNDIDLDLDDYRGVQLTDDEHMMEDSQPTRPGTANDDMMEDAEQMAGTPIVEEVMHDDPVNVTTYDHDEELIDYSDDEYQEDIPIADEADATQHTDNSFVAPTEAVTELEAESVDEEIARNPEDDVHEEQDAVPSLLSDTVPAAGGIEAPQQQGLQSDGTLGVNDVPADEVPAPDTARLEQATTLVSDPADLSGTTATAEPDHEEEAPSADEQQHDGSHADETTSKLPGALDTSAHFTPDGPPTPSDTGMHPMTVTYKGFEMPLFKSRSQPTGLLKDDNLASLSLSNLMANCRQRLEYKIGESISADQDLVLSVQNMGLIVGENSPYAFQTSLSEILEVYIQLHQNDGTSTIPPLALSLSLQLKFSSSFNLFKVAAQQGQGMSSFSFLQQNEDDIESYYEEQAEDYGEEEEDQYAVTGENDQYEGETAPEDFGQEEASQDHEGQEYEEEHEAQYKDDNDHEGQAWDEQQVEAQPATLNEEPNADEDDDHEEASYESYEEHDQQDFADTNNNFSGTESTTHDQGAEPPADLNVQTAGIAANADATDTQIEQEAVEFNEPESAASSATIRDGATNDATGESNNNEEDLIDYEDDDLTTWPEEQHADDGEDEAEAHTGGLEEAEEAAAAAIVSTNYDQQTDDTVGAPAGDEYTFDFGAQQEELIDYPEDDEDDHPHATDHFAEYDDAAADNTDQPREDVADEQGQPAGVTEVAAGHDPERGPANGANTNQTVADTIDFDEDRIDFDEDDEDVVQPQAVASASTSNSPLGKRSFDEHDNGSGSSVQPDPKKARAG</sequence>
<feature type="region of interest" description="Disordered" evidence="1">
    <location>
        <begin position="47"/>
        <end position="66"/>
    </location>
</feature>
<feature type="region of interest" description="Disordered" evidence="1">
    <location>
        <begin position="1"/>
        <end position="38"/>
    </location>
</feature>
<gene>
    <name evidence="2" type="ORF">MYCGRDRAFT_108024</name>
</gene>
<feature type="region of interest" description="Disordered" evidence="1">
    <location>
        <begin position="213"/>
        <end position="284"/>
    </location>
</feature>
<dbReference type="EMBL" id="CM001197">
    <property type="protein sequence ID" value="EGP89887.1"/>
    <property type="molecule type" value="Genomic_DNA"/>
</dbReference>
<name>F9X297_ZYMTI</name>
<reference evidence="2 3" key="1">
    <citation type="journal article" date="2011" name="PLoS Genet.">
        <title>Finished genome of the fungal wheat pathogen Mycosphaerella graminicola reveals dispensome structure, chromosome plasticity, and stealth pathogenesis.</title>
        <authorList>
            <person name="Goodwin S.B."/>
            <person name="Ben M'barek S."/>
            <person name="Dhillon B."/>
            <person name="Wittenberg A.H.J."/>
            <person name="Crane C.F."/>
            <person name="Hane J.K."/>
            <person name="Foster A.J."/>
            <person name="Van der Lee T.A.J."/>
            <person name="Grimwood J."/>
            <person name="Aerts A."/>
            <person name="Antoniw J."/>
            <person name="Bailey A."/>
            <person name="Bluhm B."/>
            <person name="Bowler J."/>
            <person name="Bristow J."/>
            <person name="van der Burgt A."/>
            <person name="Canto-Canche B."/>
            <person name="Churchill A.C.L."/>
            <person name="Conde-Ferraez L."/>
            <person name="Cools H.J."/>
            <person name="Coutinho P.M."/>
            <person name="Csukai M."/>
            <person name="Dehal P."/>
            <person name="De Wit P."/>
            <person name="Donzelli B."/>
            <person name="van de Geest H.C."/>
            <person name="van Ham R.C.H.J."/>
            <person name="Hammond-Kosack K.E."/>
            <person name="Henrissat B."/>
            <person name="Kilian A."/>
            <person name="Kobayashi A.K."/>
            <person name="Koopmann E."/>
            <person name="Kourmpetis Y."/>
            <person name="Kuzniar A."/>
            <person name="Lindquist E."/>
            <person name="Lombard V."/>
            <person name="Maliepaard C."/>
            <person name="Martins N."/>
            <person name="Mehrabi R."/>
            <person name="Nap J.P.H."/>
            <person name="Ponomarenko A."/>
            <person name="Rudd J.J."/>
            <person name="Salamov A."/>
            <person name="Schmutz J."/>
            <person name="Schouten H.J."/>
            <person name="Shapiro H."/>
            <person name="Stergiopoulos I."/>
            <person name="Torriani S.F.F."/>
            <person name="Tu H."/>
            <person name="de Vries R.P."/>
            <person name="Waalwijk C."/>
            <person name="Ware S.B."/>
            <person name="Wiebenga A."/>
            <person name="Zwiers L.-H."/>
            <person name="Oliver R.P."/>
            <person name="Grigoriev I.V."/>
            <person name="Kema G.H.J."/>
        </authorList>
    </citation>
    <scope>NUCLEOTIDE SEQUENCE [LARGE SCALE GENOMIC DNA]</scope>
    <source>
        <strain evidence="3">CBS 115943 / IPO323</strain>
    </source>
</reference>
<dbReference type="AlphaFoldDB" id="F9X297"/>
<dbReference type="Pfam" id="PF10336">
    <property type="entry name" value="DUF2420"/>
    <property type="match status" value="1"/>
</dbReference>
<feature type="compositionally biased region" description="Acidic residues" evidence="1">
    <location>
        <begin position="511"/>
        <end position="520"/>
    </location>
</feature>
<dbReference type="Proteomes" id="UP000008062">
    <property type="component" value="Chromosome 2"/>
</dbReference>
<dbReference type="OMA" id="RLCHNDG"/>
<dbReference type="STRING" id="336722.F9X297"/>
<evidence type="ECO:0000256" key="1">
    <source>
        <dbReference type="SAM" id="MobiDB-lite"/>
    </source>
</evidence>
<accession>F9X297</accession>